<dbReference type="AlphaFoldDB" id="A0A9X3ET19"/>
<dbReference type="Proteomes" id="UP001150924">
    <property type="component" value="Unassembled WGS sequence"/>
</dbReference>
<evidence type="ECO:0000313" key="2">
    <source>
        <dbReference type="Proteomes" id="UP001150924"/>
    </source>
</evidence>
<evidence type="ECO:0000313" key="1">
    <source>
        <dbReference type="EMBL" id="MCY1004953.1"/>
    </source>
</evidence>
<keyword evidence="2" id="KW-1185">Reference proteome</keyword>
<protein>
    <submittedName>
        <fullName evidence="1">Uncharacterized protein</fullName>
    </submittedName>
</protein>
<sequence>MIDGAGGLGEEAQAFGGEGRSEAIAASLQAALDAEEDPLARLLAQASLALGGSDLAAAHGAIAAQRRGEGEVFGRVARERRGRIA</sequence>
<dbReference type="RefSeq" id="WP_267766568.1">
    <property type="nucleotide sequence ID" value="NZ_JAPNKE010000002.1"/>
</dbReference>
<proteinExistence type="predicted"/>
<reference evidence="1" key="1">
    <citation type="submission" date="2022-11" db="EMBL/GenBank/DDBJ databases">
        <title>Minimal conservation of predation-associated metabolite biosynthetic gene clusters underscores biosynthetic potential of Myxococcota including descriptions for ten novel species: Archangium lansinium sp. nov., Myxococcus landrumus sp. nov., Nannocystis bai.</title>
        <authorList>
            <person name="Ahearne A."/>
            <person name="Stevens C."/>
            <person name="Phillips K."/>
        </authorList>
    </citation>
    <scope>NUCLEOTIDE SEQUENCE</scope>
    <source>
        <strain evidence="1">Na p29</strain>
    </source>
</reference>
<comment type="caution">
    <text evidence="1">The sequence shown here is derived from an EMBL/GenBank/DDBJ whole genome shotgun (WGS) entry which is preliminary data.</text>
</comment>
<accession>A0A9X3ET19</accession>
<name>A0A9X3ET19_9BACT</name>
<dbReference type="EMBL" id="JAPNKE010000002">
    <property type="protein sequence ID" value="MCY1004953.1"/>
    <property type="molecule type" value="Genomic_DNA"/>
</dbReference>
<organism evidence="1 2">
    <name type="scientific">Nannocystis pusilla</name>
    <dbReference type="NCBI Taxonomy" id="889268"/>
    <lineage>
        <taxon>Bacteria</taxon>
        <taxon>Pseudomonadati</taxon>
        <taxon>Myxococcota</taxon>
        <taxon>Polyangia</taxon>
        <taxon>Nannocystales</taxon>
        <taxon>Nannocystaceae</taxon>
        <taxon>Nannocystis</taxon>
    </lineage>
</organism>
<gene>
    <name evidence="1" type="ORF">OV079_05080</name>
</gene>